<protein>
    <submittedName>
        <fullName evidence="1">Uncharacterized protein</fullName>
    </submittedName>
</protein>
<comment type="caution">
    <text evidence="1">The sequence shown here is derived from an EMBL/GenBank/DDBJ whole genome shotgun (WGS) entry which is preliminary data.</text>
</comment>
<accession>A0A8H6XUN3</accession>
<sequence length="393" mass="43153">MSRRTVSRAIEEGGIAAKMQIAYEIGLSKGITVSGDSTSNRGINIESTHLATRVPNYKSGNLEIDPNSTPRVRFLGVEKTLDHSSAEAVKGWKARIQEIMATFNNSPLAALLQKKYTCRDFTRILRGANTDHASPEKASASGLGDWKHDEAIHELGENVLAGKEFMDLVLYLSAWNAKKIAEAGGIEGWEALSDAEKTERDKNLMDEIVTSLGKEAYDALSPADRRDIDLFIWAGCCMHKDLNSFRGGNTEMMPEWGKLGLPGPILLANKQNAAILRNVLDPAFPANAALTEDELRAFEASTRGGVKTCALAGAIFNNKDDKKGQADKHVDFMTRKLGKPHARFPDTSNTRFGSHGNAAAELITYLPEYREMMDVIRWSKTNPSLTNIEKKSA</sequence>
<dbReference type="Proteomes" id="UP000623467">
    <property type="component" value="Unassembled WGS sequence"/>
</dbReference>
<evidence type="ECO:0000313" key="2">
    <source>
        <dbReference type="Proteomes" id="UP000623467"/>
    </source>
</evidence>
<dbReference type="EMBL" id="JACAZH010000018">
    <property type="protein sequence ID" value="KAF7346731.1"/>
    <property type="molecule type" value="Genomic_DNA"/>
</dbReference>
<evidence type="ECO:0000313" key="1">
    <source>
        <dbReference type="EMBL" id="KAF7346731.1"/>
    </source>
</evidence>
<name>A0A8H6XUN3_9AGAR</name>
<keyword evidence="2" id="KW-1185">Reference proteome</keyword>
<dbReference type="AlphaFoldDB" id="A0A8H6XUN3"/>
<gene>
    <name evidence="1" type="ORF">MSAN_01811400</name>
</gene>
<organism evidence="1 2">
    <name type="scientific">Mycena sanguinolenta</name>
    <dbReference type="NCBI Taxonomy" id="230812"/>
    <lineage>
        <taxon>Eukaryota</taxon>
        <taxon>Fungi</taxon>
        <taxon>Dikarya</taxon>
        <taxon>Basidiomycota</taxon>
        <taxon>Agaricomycotina</taxon>
        <taxon>Agaricomycetes</taxon>
        <taxon>Agaricomycetidae</taxon>
        <taxon>Agaricales</taxon>
        <taxon>Marasmiineae</taxon>
        <taxon>Mycenaceae</taxon>
        <taxon>Mycena</taxon>
    </lineage>
</organism>
<reference evidence="1" key="1">
    <citation type="submission" date="2020-05" db="EMBL/GenBank/DDBJ databases">
        <title>Mycena genomes resolve the evolution of fungal bioluminescence.</title>
        <authorList>
            <person name="Tsai I.J."/>
        </authorList>
    </citation>
    <scope>NUCLEOTIDE SEQUENCE</scope>
    <source>
        <strain evidence="1">160909Yilan</strain>
    </source>
</reference>
<proteinExistence type="predicted"/>
<dbReference type="OrthoDB" id="3052721at2759"/>